<dbReference type="RefSeq" id="WP_076340647.1">
    <property type="nucleotide sequence ID" value="NZ_CAJTMI010000001.1"/>
</dbReference>
<feature type="transmembrane region" description="Helical" evidence="1">
    <location>
        <begin position="543"/>
        <end position="562"/>
    </location>
</feature>
<dbReference type="OrthoDB" id="2199792at2"/>
<dbReference type="InterPro" id="IPR026466">
    <property type="entry name" value="Fim_isopep_form_D2_dom"/>
</dbReference>
<dbReference type="InterPro" id="IPR013783">
    <property type="entry name" value="Ig-like_fold"/>
</dbReference>
<organism evidence="3 4">
    <name type="scientific">Dubosiella newyorkensis</name>
    <dbReference type="NCBI Taxonomy" id="1862672"/>
    <lineage>
        <taxon>Bacteria</taxon>
        <taxon>Bacillati</taxon>
        <taxon>Bacillota</taxon>
        <taxon>Erysipelotrichia</taxon>
        <taxon>Erysipelotrichales</taxon>
        <taxon>Erysipelotrichaceae</taxon>
        <taxon>Dubosiella</taxon>
    </lineage>
</organism>
<evidence type="ECO:0000313" key="4">
    <source>
        <dbReference type="Proteomes" id="UP000186705"/>
    </source>
</evidence>
<keyword evidence="1" id="KW-0472">Membrane</keyword>
<dbReference type="STRING" id="1862672.BO225_02195"/>
<evidence type="ECO:0000256" key="1">
    <source>
        <dbReference type="SAM" id="Phobius"/>
    </source>
</evidence>
<keyword evidence="1" id="KW-0812">Transmembrane</keyword>
<dbReference type="Gene3D" id="2.60.40.740">
    <property type="match status" value="1"/>
</dbReference>
<dbReference type="Gene3D" id="2.60.40.10">
    <property type="entry name" value="Immunoglobulins"/>
    <property type="match status" value="1"/>
</dbReference>
<proteinExistence type="predicted"/>
<feature type="domain" description="SpaA-like prealbumin fold" evidence="2">
    <location>
        <begin position="387"/>
        <end position="477"/>
    </location>
</feature>
<protein>
    <recommendedName>
        <fullName evidence="2">SpaA-like prealbumin fold domain-containing protein</fullName>
    </recommendedName>
</protein>
<reference evidence="3 4" key="1">
    <citation type="submission" date="2016-11" db="EMBL/GenBank/DDBJ databases">
        <title>Description of two novel members of the family Erysipelotrichaceae: Ileibacterium lipovorans gen. nov., sp. nov. and Dubosiella newyorkensis, gen. nov., sp. nov.</title>
        <authorList>
            <person name="Cox L.M."/>
            <person name="Sohn J."/>
            <person name="Tyrrell K.L."/>
            <person name="Citron D.M."/>
            <person name="Lawson P.A."/>
            <person name="Patel N.B."/>
            <person name="Iizumi T."/>
            <person name="Perez-Perez G.I."/>
            <person name="Goldstein E.J."/>
            <person name="Blaser M.J."/>
        </authorList>
    </citation>
    <scope>NUCLEOTIDE SEQUENCE [LARGE SCALE GENOMIC DNA]</scope>
    <source>
        <strain evidence="3 4">NYU-BL-A4</strain>
    </source>
</reference>
<dbReference type="NCBIfam" id="TIGR04226">
    <property type="entry name" value="RrgB_K2N_iso_D2"/>
    <property type="match status" value="1"/>
</dbReference>
<dbReference type="Proteomes" id="UP000186705">
    <property type="component" value="Unassembled WGS sequence"/>
</dbReference>
<keyword evidence="1" id="KW-1133">Transmembrane helix</keyword>
<accession>A0A1U7NPW2</accession>
<evidence type="ECO:0000313" key="3">
    <source>
        <dbReference type="EMBL" id="OLU47674.1"/>
    </source>
</evidence>
<sequence length="571" mass="63638">MNKSIFKLFGMSALVLSAILGGLSIADRPLVLEAHALSREQEKGVHLLGDGPASILIKGNAEQSLLNKSFRVYQLFHAENSQNQDSINYSWNLDTKAAIQKLVGQALNKAADQVHEYEAIDYIQSLNNEGHYADFRYFMETLRTELNATSKSVRNVTIESVDENNQARLEGLPFGYYLLDETSSSGTHSANSLCMVSTANPTSEIHIKSDYPELIKKIFEDDQNVGWNDIGDHEIGQSIPYKFESRIPDLNGYTTYTVQFQDRMDEALDFDPSSIEVKIGDYTLQKGEWVLEQNVDGDSFRITIPDLKAIVDREFASGLDGENGHNEYGQKLQLFYRASLNAKAIDRGLEGIENHVRLVYTNDPDSNNAQGWGSTPWDSVVSYTYHIQGKKVNEKDRPLEGASFLLFEDAACTRQVYVEKDGERFIVSQEANDQSIQSGANGDFLIGGLDQGTYYLKEIKAPEGYRQLLDPIEIEIKPTFVADRNKYTAQGEGLLDLSAGAKIKTFYSGLLNEEAQDLLVDVSQTKIGLSIVNKAGILLPYTGSYLTLGMIVFGCGLSLLAYKTIKKHEKE</sequence>
<dbReference type="InterPro" id="IPR041033">
    <property type="entry name" value="SpaA_PFL_dom_1"/>
</dbReference>
<gene>
    <name evidence="3" type="ORF">BO225_02195</name>
</gene>
<comment type="caution">
    <text evidence="3">The sequence shown here is derived from an EMBL/GenBank/DDBJ whole genome shotgun (WGS) entry which is preliminary data.</text>
</comment>
<evidence type="ECO:0000259" key="2">
    <source>
        <dbReference type="Pfam" id="PF17802"/>
    </source>
</evidence>
<dbReference type="AlphaFoldDB" id="A0A1U7NPW2"/>
<dbReference type="EMBL" id="MPKA01000044">
    <property type="protein sequence ID" value="OLU47674.1"/>
    <property type="molecule type" value="Genomic_DNA"/>
</dbReference>
<dbReference type="Pfam" id="PF17802">
    <property type="entry name" value="SpaA"/>
    <property type="match status" value="1"/>
</dbReference>
<name>A0A1U7NPW2_9FIRM</name>
<keyword evidence="4" id="KW-1185">Reference proteome</keyword>
<dbReference type="GeneID" id="78274757"/>